<reference evidence="1 2" key="1">
    <citation type="submission" date="2021-05" db="EMBL/GenBank/DDBJ databases">
        <title>Genetic and Functional Diversity in Clade A Lucinid endosymbionts from the Bahamas.</title>
        <authorList>
            <person name="Giani N.M."/>
            <person name="Engel A.S."/>
            <person name="Campbell B.J."/>
        </authorList>
    </citation>
    <scope>NUCLEOTIDE SEQUENCE [LARGE SCALE GENOMIC DNA]</scope>
    <source>
        <strain evidence="1">LUC16012Gg_MoonRockCtena</strain>
    </source>
</reference>
<organism evidence="1 2">
    <name type="scientific">Candidatus Thiodiazotropha taylori</name>
    <dbReference type="NCBI Taxonomy" id="2792791"/>
    <lineage>
        <taxon>Bacteria</taxon>
        <taxon>Pseudomonadati</taxon>
        <taxon>Pseudomonadota</taxon>
        <taxon>Gammaproteobacteria</taxon>
        <taxon>Chromatiales</taxon>
        <taxon>Sedimenticolaceae</taxon>
        <taxon>Candidatus Thiodiazotropha</taxon>
    </lineage>
</organism>
<evidence type="ECO:0000313" key="2">
    <source>
        <dbReference type="Proteomes" id="UP000770889"/>
    </source>
</evidence>
<sequence length="150" mass="16084">MASSADRYLGETGPFPSANHALNYSINQRITCGINGNASDCDCILNKKPVDAAGGDGVFLEGEDLKIATSAAVALAALKKGATKTWKNSNSGKVIRLSGYPLLLIPLPADERDAADPWQHNSSQYTDAVHLEIVPQLPPKRLNFRRSLPL</sequence>
<evidence type="ECO:0000313" key="1">
    <source>
        <dbReference type="EMBL" id="MBT2991077.1"/>
    </source>
</evidence>
<dbReference type="EMBL" id="JAHHGM010000026">
    <property type="protein sequence ID" value="MBT2991077.1"/>
    <property type="molecule type" value="Genomic_DNA"/>
</dbReference>
<protein>
    <submittedName>
        <fullName evidence="1">Uncharacterized protein</fullName>
    </submittedName>
</protein>
<accession>A0A944MGL9</accession>
<gene>
    <name evidence="1" type="ORF">KME65_19125</name>
</gene>
<dbReference type="Proteomes" id="UP000770889">
    <property type="component" value="Unassembled WGS sequence"/>
</dbReference>
<name>A0A944MGL9_9GAMM</name>
<proteinExistence type="predicted"/>
<dbReference type="AlphaFoldDB" id="A0A944MGL9"/>
<comment type="caution">
    <text evidence="1">The sequence shown here is derived from an EMBL/GenBank/DDBJ whole genome shotgun (WGS) entry which is preliminary data.</text>
</comment>